<dbReference type="EMBL" id="FWFZ01000007">
    <property type="protein sequence ID" value="SLN44980.1"/>
    <property type="molecule type" value="Genomic_DNA"/>
</dbReference>
<dbReference type="RefSeq" id="WP_085878715.1">
    <property type="nucleotide sequence ID" value="NZ_FWFZ01000007.1"/>
</dbReference>
<feature type="chain" id="PRO_5010997658" evidence="1">
    <location>
        <begin position="23"/>
        <end position="151"/>
    </location>
</feature>
<dbReference type="AlphaFoldDB" id="A0A1Y5SPR3"/>
<gene>
    <name evidence="2" type="ORF">ROA7023_01858</name>
</gene>
<evidence type="ECO:0000256" key="1">
    <source>
        <dbReference type="SAM" id="SignalP"/>
    </source>
</evidence>
<accession>A0A1Y5SPR3</accession>
<organism evidence="2 3">
    <name type="scientific">Roseisalinus antarcticus</name>
    <dbReference type="NCBI Taxonomy" id="254357"/>
    <lineage>
        <taxon>Bacteria</taxon>
        <taxon>Pseudomonadati</taxon>
        <taxon>Pseudomonadota</taxon>
        <taxon>Alphaproteobacteria</taxon>
        <taxon>Rhodobacterales</taxon>
        <taxon>Roseobacteraceae</taxon>
        <taxon>Roseisalinus</taxon>
    </lineage>
</organism>
<evidence type="ECO:0000313" key="3">
    <source>
        <dbReference type="Proteomes" id="UP000193900"/>
    </source>
</evidence>
<keyword evidence="3" id="KW-1185">Reference proteome</keyword>
<dbReference type="Proteomes" id="UP000193900">
    <property type="component" value="Unassembled WGS sequence"/>
</dbReference>
<feature type="signal peptide" evidence="1">
    <location>
        <begin position="1"/>
        <end position="22"/>
    </location>
</feature>
<sequence length="151" mass="15828">MMKVRHAALAGLVALAPMTATAEAIVRDCDTYQANARNLSRPFDEATRLFANGNAAFLSLALGEPACCGAHMMVTLLPADEPFALCALVTDASEMGWSRLSLAGAQAGYDPAIGLVVAIPGERFDSVDFVPFVLQVTVNQATGTVSAVELR</sequence>
<protein>
    <submittedName>
        <fullName evidence="2">Uncharacterized protein</fullName>
    </submittedName>
</protein>
<reference evidence="2 3" key="1">
    <citation type="submission" date="2017-03" db="EMBL/GenBank/DDBJ databases">
        <authorList>
            <person name="Afonso C.L."/>
            <person name="Miller P.J."/>
            <person name="Scott M.A."/>
            <person name="Spackman E."/>
            <person name="Goraichik I."/>
            <person name="Dimitrov K.M."/>
            <person name="Suarez D.L."/>
            <person name="Swayne D.E."/>
        </authorList>
    </citation>
    <scope>NUCLEOTIDE SEQUENCE [LARGE SCALE GENOMIC DNA]</scope>
    <source>
        <strain evidence="2 3">CECT 7023</strain>
    </source>
</reference>
<proteinExistence type="predicted"/>
<keyword evidence="1" id="KW-0732">Signal</keyword>
<dbReference type="OrthoDB" id="7862810at2"/>
<evidence type="ECO:0000313" key="2">
    <source>
        <dbReference type="EMBL" id="SLN44980.1"/>
    </source>
</evidence>
<name>A0A1Y5SPR3_9RHOB</name>